<dbReference type="EMBL" id="CM037162">
    <property type="protein sequence ID" value="KAH7863249.1"/>
    <property type="molecule type" value="Genomic_DNA"/>
</dbReference>
<name>A0ACB7ZBP0_9ERIC</name>
<proteinExistence type="predicted"/>
<protein>
    <submittedName>
        <fullName evidence="1">Uncharacterized protein</fullName>
    </submittedName>
</protein>
<evidence type="ECO:0000313" key="2">
    <source>
        <dbReference type="Proteomes" id="UP000828048"/>
    </source>
</evidence>
<accession>A0ACB7ZBP0</accession>
<gene>
    <name evidence="1" type="ORF">Vadar_015284</name>
</gene>
<evidence type="ECO:0000313" key="1">
    <source>
        <dbReference type="EMBL" id="KAH7863249.1"/>
    </source>
</evidence>
<comment type="caution">
    <text evidence="1">The sequence shown here is derived from an EMBL/GenBank/DDBJ whole genome shotgun (WGS) entry which is preliminary data.</text>
</comment>
<reference evidence="1 2" key="1">
    <citation type="journal article" date="2021" name="Hortic Res">
        <title>High-quality reference genome and annotation aids understanding of berry development for evergreen blueberry (Vaccinium darrowii).</title>
        <authorList>
            <person name="Yu J."/>
            <person name="Hulse-Kemp A.M."/>
            <person name="Babiker E."/>
            <person name="Staton M."/>
        </authorList>
    </citation>
    <scope>NUCLEOTIDE SEQUENCE [LARGE SCALE GENOMIC DNA]</scope>
    <source>
        <strain evidence="2">cv. NJ 8807/NJ 8810</strain>
        <tissue evidence="1">Young leaf</tissue>
    </source>
</reference>
<sequence>MVINFLRHLSERERSGVADSDHGKHDFVMFYSSLLKSIVRQISSWLYDAPLFTGSLFPVPQKLQFQKLIFLSHGGGLVFKTLQWLVQNLDANKISVGAIFAGDENRASRHLKDCASERKIPLMLTCWEASSFLGEQALLSSAHHPDFGFSIFLDIESRIMKCLLAAAAYGAFKELLASIHGIYEEQLLVLLHLL</sequence>
<dbReference type="Proteomes" id="UP000828048">
    <property type="component" value="Chromosome 12"/>
</dbReference>
<keyword evidence="2" id="KW-1185">Reference proteome</keyword>
<organism evidence="1 2">
    <name type="scientific">Vaccinium darrowii</name>
    <dbReference type="NCBI Taxonomy" id="229202"/>
    <lineage>
        <taxon>Eukaryota</taxon>
        <taxon>Viridiplantae</taxon>
        <taxon>Streptophyta</taxon>
        <taxon>Embryophyta</taxon>
        <taxon>Tracheophyta</taxon>
        <taxon>Spermatophyta</taxon>
        <taxon>Magnoliopsida</taxon>
        <taxon>eudicotyledons</taxon>
        <taxon>Gunneridae</taxon>
        <taxon>Pentapetalae</taxon>
        <taxon>asterids</taxon>
        <taxon>Ericales</taxon>
        <taxon>Ericaceae</taxon>
        <taxon>Vaccinioideae</taxon>
        <taxon>Vaccinieae</taxon>
        <taxon>Vaccinium</taxon>
    </lineage>
</organism>